<keyword evidence="5" id="KW-1185">Reference proteome</keyword>
<dbReference type="Pfam" id="PF04499">
    <property type="entry name" value="SAPS"/>
    <property type="match status" value="2"/>
</dbReference>
<protein>
    <submittedName>
        <fullName evidence="4">DEBR0S5_06392g1_1</fullName>
    </submittedName>
</protein>
<evidence type="ECO:0000256" key="3">
    <source>
        <dbReference type="SAM" id="MobiDB-lite"/>
    </source>
</evidence>
<feature type="compositionally biased region" description="Basic and acidic residues" evidence="3">
    <location>
        <begin position="142"/>
        <end position="175"/>
    </location>
</feature>
<feature type="compositionally biased region" description="Acidic residues" evidence="3">
    <location>
        <begin position="1164"/>
        <end position="1177"/>
    </location>
</feature>
<feature type="compositionally biased region" description="Basic and acidic residues" evidence="3">
    <location>
        <begin position="29"/>
        <end position="48"/>
    </location>
</feature>
<reference evidence="4 5" key="1">
    <citation type="submission" date="2019-07" db="EMBL/GenBank/DDBJ databases">
        <authorList>
            <person name="Friedrich A."/>
            <person name="Schacherer J."/>
        </authorList>
    </citation>
    <scope>NUCLEOTIDE SEQUENCE [LARGE SCALE GENOMIC DNA]</scope>
</reference>
<feature type="compositionally biased region" description="Polar residues" evidence="3">
    <location>
        <begin position="1215"/>
        <end position="1229"/>
    </location>
</feature>
<dbReference type="InterPro" id="IPR007587">
    <property type="entry name" value="SAPS"/>
</dbReference>
<organism evidence="4 5">
    <name type="scientific">Dekkera bruxellensis</name>
    <name type="common">Brettanomyces custersii</name>
    <dbReference type="NCBI Taxonomy" id="5007"/>
    <lineage>
        <taxon>Eukaryota</taxon>
        <taxon>Fungi</taxon>
        <taxon>Dikarya</taxon>
        <taxon>Ascomycota</taxon>
        <taxon>Saccharomycotina</taxon>
        <taxon>Pichiomycetes</taxon>
        <taxon>Pichiales</taxon>
        <taxon>Pichiaceae</taxon>
        <taxon>Brettanomyces</taxon>
    </lineage>
</organism>
<keyword evidence="2" id="KW-0131">Cell cycle</keyword>
<dbReference type="PANTHER" id="PTHR12634:SF8">
    <property type="entry name" value="FIERY MOUNTAIN, ISOFORM D"/>
    <property type="match status" value="1"/>
</dbReference>
<sequence>MSGIWPFFNSSFSNASINKILAEIDIDQQRREKAEQKKAEDERLEQEKRKRAQKKAVKDKQKAGSKRHPRDDEKDTSKVSVLTNLAAPMPVSSIPGSSQAEAKSTTSHEVAFSPASQQFHVTASQLLHSIKENDSTIIQQTRGEKPVGKDDAKNREHVKNELDTGQERKIAADTRRMDLKSELETGESKAVPAVAAVSAIPASIISEPASSTSSSISSSSSDSSLSSSGSLPRLPAHKRCINVGLLNKLLDQPNLMDEINLAKNQRLINYISQTDVVEVIIDFILYSLELAKWGKEPSGDELKNEIFAEYVELAKDGSNMDDSDNLGLSEDTDGEPDVAEGEERLTMLEKALQRASVCSEILILPNTNILANLMASRTLMTRLWRGFFDKGVEYYFKSVSANVDDDVDVKDDMKESAKGSIKESFKKNVDEDINSDDIDIDDNDDDDGDDSSNDVPSIYSDSTEVTDLNGRPLIDEEQYERMRFKDNHSLLLLNNFLKLVDDMAAMNMNELMNFIRFEQSHRPLTDQFLALIPYSATACDLLVRLISTDKPYSPNGLIDILLDQNLVLRLFDLCRIHYRDHQVQDNLCNLLNGIVGISSNVGFWDDPAMATGGQQLNEFGEPADPDQQNMLQANNPNVGPNDLTRQLVSRPCVEQMLDIVINRGHYGLVTVVSVVIEVIRKNNSDYDEFDWIGCAEEVEERGAGQGGARAVQENEQGGAKAVQDIVQGGVKAVQDVEQGGAKAVQSRMPSSRDPVYLGVMLKLFSLRLDEIVQTYLTDKYATIRQIGLTPTASGEKIEPLKYERFKVMELIAELLHCSNMILMNKSIDLDRLVYRRDQWRDVRHTESLVSDALSDHIGDNSRLVSGMQNLSLQAEEESRTDASYVEIPSDLSIGNFFKLRLLQTHAIPLIALKMHRFPWNNFMHNVVFDLVQQIFNGRLANWDEDQASNQEETRYDDNLSLNKVLIWSLFGDFDHFTDGPTSHHCNYVANNEFPGFFNLPKYILFCYKLSEQKEAASNFKLGYMGHLTLIAEEVHKFQNYVENFGIARDDQTFTLLKEESDSSSIFYRKSSFYVFNTLYEQIFESGRFDDWNNFVATTLKDLNSMYNKVLGNPSDLAAGDTSIDAPAISEDGIPISSPPTNEDAIILDNGDSEEFRRPVPVINEEAEGDDEENEQPDNPEPVAGEKSGVRRRRRRRRSELSQDYNAAGDPEGTPVVSTVQSLVDSTGSDENAIIDDVQENAAREKPRTQRVYGSGYADYADYDDQLDDDGLSGGDLRPMAGHHADAYDLDDSNEPNNAN</sequence>
<feature type="compositionally biased region" description="Polar residues" evidence="3">
    <location>
        <begin position="626"/>
        <end position="639"/>
    </location>
</feature>
<feature type="region of interest" description="Disordered" evidence="3">
    <location>
        <begin position="318"/>
        <end position="337"/>
    </location>
</feature>
<feature type="compositionally biased region" description="Polar residues" evidence="3">
    <location>
        <begin position="94"/>
        <end position="109"/>
    </location>
</feature>
<feature type="region of interest" description="Disordered" evidence="3">
    <location>
        <begin position="620"/>
        <end position="639"/>
    </location>
</feature>
<proteinExistence type="inferred from homology"/>
<comment type="similarity">
    <text evidence="1">Belongs to the SAPS family.</text>
</comment>
<accession>A0A7D9CZE8</accession>
<evidence type="ECO:0000313" key="4">
    <source>
        <dbReference type="EMBL" id="VUG19577.1"/>
    </source>
</evidence>
<dbReference type="GO" id="GO:0019888">
    <property type="term" value="F:protein phosphatase regulator activity"/>
    <property type="evidence" value="ECO:0007669"/>
    <property type="project" value="TreeGrafter"/>
</dbReference>
<evidence type="ECO:0000256" key="1">
    <source>
        <dbReference type="ARBA" id="ARBA00006180"/>
    </source>
</evidence>
<name>A0A7D9CZE8_DEKBR</name>
<dbReference type="EMBL" id="CABFWN010000005">
    <property type="protein sequence ID" value="VUG19577.1"/>
    <property type="molecule type" value="Genomic_DNA"/>
</dbReference>
<dbReference type="PANTHER" id="PTHR12634">
    <property type="entry name" value="SIT4 YEAST -ASSOCIATING PROTEIN-RELATED"/>
    <property type="match status" value="1"/>
</dbReference>
<dbReference type="GO" id="GO:0005829">
    <property type="term" value="C:cytosol"/>
    <property type="evidence" value="ECO:0007669"/>
    <property type="project" value="TreeGrafter"/>
</dbReference>
<evidence type="ECO:0000313" key="5">
    <source>
        <dbReference type="Proteomes" id="UP000478008"/>
    </source>
</evidence>
<feature type="compositionally biased region" description="Acidic residues" evidence="3">
    <location>
        <begin position="433"/>
        <end position="452"/>
    </location>
</feature>
<feature type="region of interest" description="Disordered" evidence="3">
    <location>
        <begin position="133"/>
        <end position="175"/>
    </location>
</feature>
<feature type="region of interest" description="Disordered" evidence="3">
    <location>
        <begin position="433"/>
        <end position="465"/>
    </location>
</feature>
<feature type="region of interest" description="Disordered" evidence="3">
    <location>
        <begin position="1128"/>
        <end position="1299"/>
    </location>
</feature>
<feature type="compositionally biased region" description="Low complexity" evidence="3">
    <location>
        <begin position="209"/>
        <end position="230"/>
    </location>
</feature>
<dbReference type="GO" id="GO:0019903">
    <property type="term" value="F:protein phosphatase binding"/>
    <property type="evidence" value="ECO:0007669"/>
    <property type="project" value="InterPro"/>
</dbReference>
<feature type="region of interest" description="Disordered" evidence="3">
    <location>
        <begin position="209"/>
        <end position="231"/>
    </location>
</feature>
<evidence type="ECO:0000256" key="2">
    <source>
        <dbReference type="ARBA" id="ARBA00023306"/>
    </source>
</evidence>
<feature type="compositionally biased region" description="Acidic residues" evidence="3">
    <location>
        <begin position="319"/>
        <end position="337"/>
    </location>
</feature>
<feature type="compositionally biased region" description="Acidic residues" evidence="3">
    <location>
        <begin position="1260"/>
        <end position="1270"/>
    </location>
</feature>
<feature type="region of interest" description="Disordered" evidence="3">
    <location>
        <begin position="29"/>
        <end position="109"/>
    </location>
</feature>
<dbReference type="Proteomes" id="UP000478008">
    <property type="component" value="Unassembled WGS sequence"/>
</dbReference>
<gene>
    <name evidence="4" type="ORF">DEBR0S5_06392G</name>
</gene>
<dbReference type="GO" id="GO:0005634">
    <property type="term" value="C:nucleus"/>
    <property type="evidence" value="ECO:0007669"/>
    <property type="project" value="TreeGrafter"/>
</dbReference>